<evidence type="ECO:0000256" key="5">
    <source>
        <dbReference type="ARBA" id="ARBA00023146"/>
    </source>
</evidence>
<sequence>MAKGKAVKFVPPNYIYYNSSNADGRLRGTRGSYATWCRDHNASTKSSDFAEVGRTAQFHPPDAATMRAFRHSLTECTANPTKSLRPAVLSSCRNYAQPAFAPKPTIDIKHIRQNPGLYEQNCIDRNYGAHSKSPWRIIELHDQWLALQQSSRNLRERNNQLRAKLARAAVQAKNGDGQSAALQKGTIADAKALKEELSSIEAQETQIQDEIEALAQDLPNLSSTHTPVGADFEVVGYINAQSESEPLQSQSRKSHVDIGQELGILDFTGSSQTSGWGWYFLVGDGAMLEQALVQYALSVARNKGWKAVAPPSIVYSHIAAACGFQPRDQNGEQQIYAIEQSEKDKAKPQLALAGTAEIPLAGMYANHKFEQAELPLKTVGVSRCYRAEAGARGANTKGLYRVHEFTKVEMFAWTLPDHAGEDYFAAQPASSSEAVFDEMLTIQKEILEALGLQCRILEMPTTDLGASATRKLDIEAFFPSRREKDQGWGEVTSTSMCTDYQSRRLQTRVRVKGKLEFPYTVNGTALAVPRVLAAILENHWNEQERTVTIPEVLRPFMGGQAKIGAQP</sequence>
<dbReference type="SUPFAM" id="SSF55681">
    <property type="entry name" value="Class II aaRS and biotin synthetases"/>
    <property type="match status" value="1"/>
</dbReference>
<evidence type="ECO:0000313" key="11">
    <source>
        <dbReference type="Proteomes" id="UP000624244"/>
    </source>
</evidence>
<dbReference type="PRINTS" id="PR00981">
    <property type="entry name" value="TRNASYNTHSER"/>
</dbReference>
<dbReference type="InterPro" id="IPR006195">
    <property type="entry name" value="aa-tRNA-synth_II"/>
</dbReference>
<dbReference type="InterPro" id="IPR042103">
    <property type="entry name" value="SerRS_1_N_sf"/>
</dbReference>
<protein>
    <recommendedName>
        <fullName evidence="1">serine--tRNA ligase</fullName>
        <ecNumber evidence="1">6.1.1.11</ecNumber>
    </recommendedName>
    <alternativeName>
        <fullName evidence="6">Seryl-tRNA synthetase</fullName>
    </alternativeName>
    <alternativeName>
        <fullName evidence="7">Seryl-tRNA(Ser) synthetase</fullName>
    </alternativeName>
</protein>
<evidence type="ECO:0000256" key="8">
    <source>
        <dbReference type="SAM" id="Coils"/>
    </source>
</evidence>
<dbReference type="UniPathway" id="UPA00906">
    <property type="reaction ID" value="UER00895"/>
</dbReference>
<evidence type="ECO:0000256" key="7">
    <source>
        <dbReference type="ARBA" id="ARBA00034892"/>
    </source>
</evidence>
<feature type="domain" description="Aminoacyl-transfer RNA synthetases class-II family profile" evidence="9">
    <location>
        <begin position="254"/>
        <end position="550"/>
    </location>
</feature>
<evidence type="ECO:0000256" key="4">
    <source>
        <dbReference type="ARBA" id="ARBA00022840"/>
    </source>
</evidence>
<dbReference type="GO" id="GO:0005524">
    <property type="term" value="F:ATP binding"/>
    <property type="evidence" value="ECO:0007669"/>
    <property type="project" value="UniProtKB-KW"/>
</dbReference>
<dbReference type="EC" id="6.1.1.11" evidence="1"/>
<dbReference type="EMBL" id="WNKQ01000002">
    <property type="protein sequence ID" value="KAF5853124.1"/>
    <property type="molecule type" value="Genomic_DNA"/>
</dbReference>
<keyword evidence="8" id="KW-0175">Coiled coil</keyword>
<evidence type="ECO:0000256" key="6">
    <source>
        <dbReference type="ARBA" id="ARBA00031113"/>
    </source>
</evidence>
<dbReference type="InterPro" id="IPR002314">
    <property type="entry name" value="aa-tRNA-synt_IIb"/>
</dbReference>
<name>A0A8H6DYY5_COCSA</name>
<evidence type="ECO:0000259" key="9">
    <source>
        <dbReference type="PROSITE" id="PS50862"/>
    </source>
</evidence>
<accession>A0A8H6DYY5</accession>
<dbReference type="InterPro" id="IPR002317">
    <property type="entry name" value="Ser-tRNA-ligase_type_1"/>
</dbReference>
<dbReference type="InterPro" id="IPR010978">
    <property type="entry name" value="tRNA-bd_arm"/>
</dbReference>
<dbReference type="SUPFAM" id="SSF46589">
    <property type="entry name" value="tRNA-binding arm"/>
    <property type="match status" value="1"/>
</dbReference>
<dbReference type="NCBIfam" id="TIGR00414">
    <property type="entry name" value="serS"/>
    <property type="match status" value="1"/>
</dbReference>
<keyword evidence="5" id="KW-0030">Aminoacyl-tRNA synthetase</keyword>
<dbReference type="Proteomes" id="UP000624244">
    <property type="component" value="Unassembled WGS sequence"/>
</dbReference>
<dbReference type="GO" id="GO:0004828">
    <property type="term" value="F:serine-tRNA ligase activity"/>
    <property type="evidence" value="ECO:0007669"/>
    <property type="project" value="UniProtKB-EC"/>
</dbReference>
<dbReference type="Pfam" id="PF00587">
    <property type="entry name" value="tRNA-synt_2b"/>
    <property type="match status" value="1"/>
</dbReference>
<keyword evidence="2" id="KW-0436">Ligase</keyword>
<comment type="caution">
    <text evidence="10">The sequence shown here is derived from an EMBL/GenBank/DDBJ whole genome shotgun (WGS) entry which is preliminary data.</text>
</comment>
<reference evidence="10" key="1">
    <citation type="submission" date="2019-11" db="EMBL/GenBank/DDBJ databases">
        <title>Bipolaris sorokiniana Genome sequencing.</title>
        <authorList>
            <person name="Wang H."/>
        </authorList>
    </citation>
    <scope>NUCLEOTIDE SEQUENCE</scope>
</reference>
<dbReference type="FunFam" id="3.30.930.10:FF:000069">
    <property type="entry name" value="Seryl-tRNA synthetase"/>
    <property type="match status" value="1"/>
</dbReference>
<dbReference type="PANTHER" id="PTHR11778">
    <property type="entry name" value="SERYL-TRNA SYNTHETASE"/>
    <property type="match status" value="1"/>
</dbReference>
<dbReference type="Gene3D" id="3.30.930.10">
    <property type="entry name" value="Bira Bifunctional Protein, Domain 2"/>
    <property type="match status" value="1"/>
</dbReference>
<dbReference type="AlphaFoldDB" id="A0A8H6DYY5"/>
<proteinExistence type="predicted"/>
<evidence type="ECO:0000256" key="1">
    <source>
        <dbReference type="ARBA" id="ARBA00012840"/>
    </source>
</evidence>
<dbReference type="GO" id="GO:0006434">
    <property type="term" value="P:seryl-tRNA aminoacylation"/>
    <property type="evidence" value="ECO:0007669"/>
    <property type="project" value="InterPro"/>
</dbReference>
<dbReference type="PROSITE" id="PS50862">
    <property type="entry name" value="AA_TRNA_LIGASE_II"/>
    <property type="match status" value="1"/>
</dbReference>
<evidence type="ECO:0000256" key="3">
    <source>
        <dbReference type="ARBA" id="ARBA00022741"/>
    </source>
</evidence>
<dbReference type="InterPro" id="IPR015866">
    <property type="entry name" value="Ser-tRNA-synth_1_N"/>
</dbReference>
<evidence type="ECO:0000313" key="10">
    <source>
        <dbReference type="EMBL" id="KAF5853124.1"/>
    </source>
</evidence>
<dbReference type="InterPro" id="IPR045864">
    <property type="entry name" value="aa-tRNA-synth_II/BPL/LPL"/>
</dbReference>
<dbReference type="Pfam" id="PF02403">
    <property type="entry name" value="Seryl_tRNA_N"/>
    <property type="match status" value="1"/>
</dbReference>
<organism evidence="10 11">
    <name type="scientific">Cochliobolus sativus</name>
    <name type="common">Common root rot and spot blotch fungus</name>
    <name type="synonym">Bipolaris sorokiniana</name>
    <dbReference type="NCBI Taxonomy" id="45130"/>
    <lineage>
        <taxon>Eukaryota</taxon>
        <taxon>Fungi</taxon>
        <taxon>Dikarya</taxon>
        <taxon>Ascomycota</taxon>
        <taxon>Pezizomycotina</taxon>
        <taxon>Dothideomycetes</taxon>
        <taxon>Pleosporomycetidae</taxon>
        <taxon>Pleosporales</taxon>
        <taxon>Pleosporineae</taxon>
        <taxon>Pleosporaceae</taxon>
        <taxon>Bipolaris</taxon>
    </lineage>
</organism>
<feature type="coiled-coil region" evidence="8">
    <location>
        <begin position="151"/>
        <end position="217"/>
    </location>
</feature>
<gene>
    <name evidence="10" type="ORF">GGP41_001702</name>
</gene>
<keyword evidence="3" id="KW-0547">Nucleotide-binding</keyword>
<evidence type="ECO:0000256" key="2">
    <source>
        <dbReference type="ARBA" id="ARBA00022598"/>
    </source>
</evidence>
<dbReference type="Gene3D" id="1.10.287.40">
    <property type="entry name" value="Serine-tRNA synthetase, tRNA binding domain"/>
    <property type="match status" value="1"/>
</dbReference>
<keyword evidence="4" id="KW-0067">ATP-binding</keyword>